<organism evidence="1 2">
    <name type="scientific">Fructilactobacillus sanfranciscensis (strain TMW 1.1304)</name>
    <name type="common">Lactobacillus sanfranciscensis</name>
    <dbReference type="NCBI Taxonomy" id="714313"/>
    <lineage>
        <taxon>Bacteria</taxon>
        <taxon>Bacillati</taxon>
        <taxon>Bacillota</taxon>
        <taxon>Bacilli</taxon>
        <taxon>Lactobacillales</taxon>
        <taxon>Lactobacillaceae</taxon>
        <taxon>Fructilactobacillus</taxon>
    </lineage>
</organism>
<proteinExistence type="predicted"/>
<dbReference type="EMBL" id="CP002461">
    <property type="protein sequence ID" value="AEN99689.1"/>
    <property type="molecule type" value="Genomic_DNA"/>
</dbReference>
<gene>
    <name evidence="1" type="ordered locus">LSA_13320</name>
</gene>
<dbReference type="AlphaFoldDB" id="G2KW18"/>
<dbReference type="STRING" id="714313.LSA_13320"/>
<sequence>MLDEFEVSPTELGQSTVSPNLRHLIQSLSEEAFSLYYSKFKVLKLLEQRQAKIALWLAIDGYEAI</sequence>
<accession>G2KW18</accession>
<evidence type="ECO:0000313" key="1">
    <source>
        <dbReference type="EMBL" id="AEN99689.1"/>
    </source>
</evidence>
<protein>
    <submittedName>
        <fullName evidence="1">Uncharacterized protein</fullName>
    </submittedName>
</protein>
<evidence type="ECO:0000313" key="2">
    <source>
        <dbReference type="Proteomes" id="UP000001285"/>
    </source>
</evidence>
<dbReference type="KEGG" id="lsn:LSA_13320"/>
<name>G2KW18_FRUST</name>
<dbReference type="Proteomes" id="UP000001285">
    <property type="component" value="Chromosome"/>
</dbReference>
<dbReference type="InterPro" id="IPR008949">
    <property type="entry name" value="Isoprenoid_synthase_dom_sf"/>
</dbReference>
<reference evidence="1 2" key="1">
    <citation type="journal article" date="2011" name="Microb. Cell Fact.">
        <title>Genomic analysis reveals Lactobacillus sanfranciscensis as stable element in traditional sourdoughs.</title>
        <authorList>
            <person name="Vogel R.F."/>
            <person name="Pavlovic M."/>
            <person name="Ehrmann M.A."/>
            <person name="Wiezer A."/>
            <person name="Liesegang H."/>
            <person name="Offschanka S."/>
            <person name="Voget S."/>
            <person name="Angelov A."/>
            <person name="Bocker G."/>
            <person name="Liebl W."/>
        </authorList>
    </citation>
    <scope>NUCLEOTIDE SEQUENCE [LARGE SCALE GENOMIC DNA]</scope>
    <source>
        <strain evidence="1 2">TMW 1.1304</strain>
    </source>
</reference>
<dbReference type="Gene3D" id="1.10.600.10">
    <property type="entry name" value="Farnesyl Diphosphate Synthase"/>
    <property type="match status" value="1"/>
</dbReference>
<keyword evidence="2" id="KW-1185">Reference proteome</keyword>
<dbReference type="RefSeq" id="WP_014082534.1">
    <property type="nucleotide sequence ID" value="NC_015978.1"/>
</dbReference>
<dbReference type="HOGENOM" id="CLU_2844426_0_0_9"/>